<name>A0A411PD76_9GAMM</name>
<keyword evidence="6" id="KW-1185">Reference proteome</keyword>
<dbReference type="EMBL" id="CP036200">
    <property type="protein sequence ID" value="QBF81464.1"/>
    <property type="molecule type" value="Genomic_DNA"/>
</dbReference>
<proteinExistence type="predicted"/>
<dbReference type="GO" id="GO:0005524">
    <property type="term" value="F:ATP binding"/>
    <property type="evidence" value="ECO:0007669"/>
    <property type="project" value="UniProtKB-KW"/>
</dbReference>
<dbReference type="InterPro" id="IPR003439">
    <property type="entry name" value="ABC_transporter-like_ATP-bd"/>
</dbReference>
<gene>
    <name evidence="5" type="ORF">EXU30_01205</name>
</gene>
<dbReference type="KEGG" id="smai:EXU30_01205"/>
<dbReference type="PROSITE" id="PS50893">
    <property type="entry name" value="ABC_TRANSPORTER_2"/>
    <property type="match status" value="1"/>
</dbReference>
<dbReference type="Proteomes" id="UP000291106">
    <property type="component" value="Chromosome"/>
</dbReference>
<keyword evidence="2" id="KW-0547">Nucleotide-binding</keyword>
<dbReference type="GO" id="GO:0016887">
    <property type="term" value="F:ATP hydrolysis activity"/>
    <property type="evidence" value="ECO:0007669"/>
    <property type="project" value="InterPro"/>
</dbReference>
<dbReference type="InterPro" id="IPR027417">
    <property type="entry name" value="P-loop_NTPase"/>
</dbReference>
<evidence type="ECO:0000256" key="3">
    <source>
        <dbReference type="ARBA" id="ARBA00022840"/>
    </source>
</evidence>
<dbReference type="SUPFAM" id="SSF52540">
    <property type="entry name" value="P-loop containing nucleoside triphosphate hydrolases"/>
    <property type="match status" value="1"/>
</dbReference>
<evidence type="ECO:0000313" key="5">
    <source>
        <dbReference type="EMBL" id="QBF81464.1"/>
    </source>
</evidence>
<reference evidence="5 6" key="1">
    <citation type="submission" date="2019-02" db="EMBL/GenBank/DDBJ databases">
        <title>Shewanella sp. D4-2 isolated from Dokdo Island.</title>
        <authorList>
            <person name="Baek K."/>
        </authorList>
    </citation>
    <scope>NUCLEOTIDE SEQUENCE [LARGE SCALE GENOMIC DNA]</scope>
    <source>
        <strain evidence="5 6">D4-2</strain>
    </source>
</reference>
<evidence type="ECO:0000313" key="6">
    <source>
        <dbReference type="Proteomes" id="UP000291106"/>
    </source>
</evidence>
<evidence type="ECO:0000256" key="2">
    <source>
        <dbReference type="ARBA" id="ARBA00022741"/>
    </source>
</evidence>
<evidence type="ECO:0000256" key="1">
    <source>
        <dbReference type="ARBA" id="ARBA00022448"/>
    </source>
</evidence>
<dbReference type="InterPro" id="IPR051782">
    <property type="entry name" value="ABC_Transporter_VariousFunc"/>
</dbReference>
<sequence length="300" mass="32899">MKLIECNNLSKKYGDKLALNSVSLTLDSGEPIALVGPNGAGKTTLFSLLCGYILPSSGEVSILGHKPGSASLHNQVSALPQDAALDPNFTVETQLAFFARLQGMSSKQAKQEVKRVLELVDMAQSAKLKPLSLSHGMTKRVAIAQALIGSPKLVLLDEPTAGLDPANARKVREIVKQQSANTTFMISSHNLEELEKLCDKVLYLENGQLQQSVSIHSTQSSEYLTVTLTNNLESELIESITRIDSVIEVKQTSEQQLVIEYSKSSPFYIERTLLELFESNRLQYKSMLAGRTLEDTLFAK</sequence>
<protein>
    <submittedName>
        <fullName evidence="5">ABC transporter ATP-binding protein</fullName>
    </submittedName>
</protein>
<dbReference type="Gene3D" id="3.40.50.300">
    <property type="entry name" value="P-loop containing nucleotide triphosphate hydrolases"/>
    <property type="match status" value="1"/>
</dbReference>
<dbReference type="PANTHER" id="PTHR42939">
    <property type="entry name" value="ABC TRANSPORTER ATP-BINDING PROTEIN ALBC-RELATED"/>
    <property type="match status" value="1"/>
</dbReference>
<dbReference type="RefSeq" id="WP_130597441.1">
    <property type="nucleotide sequence ID" value="NZ_CP036200.1"/>
</dbReference>
<dbReference type="SMART" id="SM00382">
    <property type="entry name" value="AAA"/>
    <property type="match status" value="1"/>
</dbReference>
<feature type="domain" description="ABC transporter" evidence="4">
    <location>
        <begin position="4"/>
        <end position="231"/>
    </location>
</feature>
<dbReference type="AlphaFoldDB" id="A0A411PD76"/>
<evidence type="ECO:0000259" key="4">
    <source>
        <dbReference type="PROSITE" id="PS50893"/>
    </source>
</evidence>
<dbReference type="InterPro" id="IPR003593">
    <property type="entry name" value="AAA+_ATPase"/>
</dbReference>
<keyword evidence="3 5" id="KW-0067">ATP-binding</keyword>
<organism evidence="5 6">
    <name type="scientific">Shewanella maritima</name>
    <dbReference type="NCBI Taxonomy" id="2520507"/>
    <lineage>
        <taxon>Bacteria</taxon>
        <taxon>Pseudomonadati</taxon>
        <taxon>Pseudomonadota</taxon>
        <taxon>Gammaproteobacteria</taxon>
        <taxon>Alteromonadales</taxon>
        <taxon>Shewanellaceae</taxon>
        <taxon>Shewanella</taxon>
    </lineage>
</organism>
<dbReference type="PANTHER" id="PTHR42939:SF1">
    <property type="entry name" value="ABC TRANSPORTER ATP-BINDING PROTEIN ALBC-RELATED"/>
    <property type="match status" value="1"/>
</dbReference>
<keyword evidence="1" id="KW-0813">Transport</keyword>
<accession>A0A411PD76</accession>
<dbReference type="OrthoDB" id="9781337at2"/>
<dbReference type="Pfam" id="PF00005">
    <property type="entry name" value="ABC_tran"/>
    <property type="match status" value="1"/>
</dbReference>